<dbReference type="Pfam" id="PF00646">
    <property type="entry name" value="F-box"/>
    <property type="match status" value="1"/>
</dbReference>
<protein>
    <recommendedName>
        <fullName evidence="1">F-box domain-containing protein</fullName>
    </recommendedName>
</protein>
<organism evidence="2 3">
    <name type="scientific">Klebsormidium nitens</name>
    <name type="common">Green alga</name>
    <name type="synonym">Ulothrix nitens</name>
    <dbReference type="NCBI Taxonomy" id="105231"/>
    <lineage>
        <taxon>Eukaryota</taxon>
        <taxon>Viridiplantae</taxon>
        <taxon>Streptophyta</taxon>
        <taxon>Klebsormidiophyceae</taxon>
        <taxon>Klebsormidiales</taxon>
        <taxon>Klebsormidiaceae</taxon>
        <taxon>Klebsormidium</taxon>
    </lineage>
</organism>
<sequence>MEHLDAPTFDHLLSFLTPKDACKLAVQSKGLYEAVGDSLHWKTWCEEDSPSLKTSPARELAAAHYGAAACARATYKQPFLKLSKRRSGLKNTKARSCSCNDETPLELSAYVMLMDVYVGGRGLLFCSTECTVSDFGRQREGWMSPWQLTVRNVCKEDKNGTLATEAERELSSALQQIPSGNPDGVPEGPHWLPSQNLPLYEQGNVLFSWKLMRKTDGKIQILLDRKPVRSRKDFGFRRTNAHEPMACESSFETANVLRDGSGTEWTTFQALMRLCCRQTVTDERALELRPGRNLRVADDPHALTGFYVVLGIARKLEALDAPLLDHLLSFLTPNEACKLAVCSKTLKGLIDTSLLWKTWCERECPSLTTSPARELVRAHYGAEGDVRHKQLYAKLGKQRCDKIVSNASECISKSKKKEVELSDYVMLMDVHVGGEGLLFCSAEGSEMDPNFQGRQEDWEFENHGDRNCMAVVTGMLEPGAQERIVSAFQEVGRNHHDKGYRSEAPARLSLLEQDVILFSWRLMRKADGAMQVLLDQEPVTVKDQGAQPYHMCMEEVHKPGVPYHLRLEAKRAVSDGEGVEWDHFQTLMRMRCYFKNPHGDGSVGFTTRMAALRAWDPPAAESRGFSVEVGIVTYCGGHPDDEYLIWQYVEDFDFRFLLKNVLRRWF</sequence>
<dbReference type="AlphaFoldDB" id="A0A1Y1HLN8"/>
<name>A0A1Y1HLN8_KLENI</name>
<dbReference type="Proteomes" id="UP000054558">
    <property type="component" value="Unassembled WGS sequence"/>
</dbReference>
<evidence type="ECO:0000259" key="1">
    <source>
        <dbReference type="PROSITE" id="PS50181"/>
    </source>
</evidence>
<gene>
    <name evidence="2" type="ORF">KFL_000050280</name>
</gene>
<dbReference type="InterPro" id="IPR001810">
    <property type="entry name" value="F-box_dom"/>
</dbReference>
<dbReference type="InterPro" id="IPR036047">
    <property type="entry name" value="F-box-like_dom_sf"/>
</dbReference>
<evidence type="ECO:0000313" key="2">
    <source>
        <dbReference type="EMBL" id="GAQ77891.1"/>
    </source>
</evidence>
<evidence type="ECO:0000313" key="3">
    <source>
        <dbReference type="Proteomes" id="UP000054558"/>
    </source>
</evidence>
<proteinExistence type="predicted"/>
<keyword evidence="3" id="KW-1185">Reference proteome</keyword>
<dbReference type="PROSITE" id="PS50181">
    <property type="entry name" value="FBOX"/>
    <property type="match status" value="1"/>
</dbReference>
<dbReference type="Gene3D" id="1.20.1280.50">
    <property type="match status" value="1"/>
</dbReference>
<dbReference type="SUPFAM" id="SSF81383">
    <property type="entry name" value="F-box domain"/>
    <property type="match status" value="2"/>
</dbReference>
<feature type="domain" description="F-box" evidence="1">
    <location>
        <begin position="313"/>
        <end position="359"/>
    </location>
</feature>
<dbReference type="EMBL" id="DF236954">
    <property type="protein sequence ID" value="GAQ77891.1"/>
    <property type="molecule type" value="Genomic_DNA"/>
</dbReference>
<reference evidence="2 3" key="1">
    <citation type="journal article" date="2014" name="Nat. Commun.">
        <title>Klebsormidium flaccidum genome reveals primary factors for plant terrestrial adaptation.</title>
        <authorList>
            <person name="Hori K."/>
            <person name="Maruyama F."/>
            <person name="Fujisawa T."/>
            <person name="Togashi T."/>
            <person name="Yamamoto N."/>
            <person name="Seo M."/>
            <person name="Sato S."/>
            <person name="Yamada T."/>
            <person name="Mori H."/>
            <person name="Tajima N."/>
            <person name="Moriyama T."/>
            <person name="Ikeuchi M."/>
            <person name="Watanabe M."/>
            <person name="Wada H."/>
            <person name="Kobayashi K."/>
            <person name="Saito M."/>
            <person name="Masuda T."/>
            <person name="Sasaki-Sekimoto Y."/>
            <person name="Mashiguchi K."/>
            <person name="Awai K."/>
            <person name="Shimojima M."/>
            <person name="Masuda S."/>
            <person name="Iwai M."/>
            <person name="Nobusawa T."/>
            <person name="Narise T."/>
            <person name="Kondo S."/>
            <person name="Saito H."/>
            <person name="Sato R."/>
            <person name="Murakawa M."/>
            <person name="Ihara Y."/>
            <person name="Oshima-Yamada Y."/>
            <person name="Ohtaka K."/>
            <person name="Satoh M."/>
            <person name="Sonobe K."/>
            <person name="Ishii M."/>
            <person name="Ohtani R."/>
            <person name="Kanamori-Sato M."/>
            <person name="Honoki R."/>
            <person name="Miyazaki D."/>
            <person name="Mochizuki H."/>
            <person name="Umetsu J."/>
            <person name="Higashi K."/>
            <person name="Shibata D."/>
            <person name="Kamiya Y."/>
            <person name="Sato N."/>
            <person name="Nakamura Y."/>
            <person name="Tabata S."/>
            <person name="Ida S."/>
            <person name="Kurokawa K."/>
            <person name="Ohta H."/>
        </authorList>
    </citation>
    <scope>NUCLEOTIDE SEQUENCE [LARGE SCALE GENOMIC DNA]</scope>
    <source>
        <strain evidence="2 3">NIES-2285</strain>
    </source>
</reference>
<accession>A0A1Y1HLN8</accession>